<reference evidence="2" key="2">
    <citation type="submission" date="2023-06" db="EMBL/GenBank/DDBJ databases">
        <authorList>
            <person name="Ma L."/>
            <person name="Liu K.-W."/>
            <person name="Li Z."/>
            <person name="Hsiao Y.-Y."/>
            <person name="Qi Y."/>
            <person name="Fu T."/>
            <person name="Tang G."/>
            <person name="Zhang D."/>
            <person name="Sun W.-H."/>
            <person name="Liu D.-K."/>
            <person name="Li Y."/>
            <person name="Chen G.-Z."/>
            <person name="Liu X.-D."/>
            <person name="Liao X.-Y."/>
            <person name="Jiang Y.-T."/>
            <person name="Yu X."/>
            <person name="Hao Y."/>
            <person name="Huang J."/>
            <person name="Zhao X.-W."/>
            <person name="Ke S."/>
            <person name="Chen Y.-Y."/>
            <person name="Wu W.-L."/>
            <person name="Hsu J.-L."/>
            <person name="Lin Y.-F."/>
            <person name="Huang M.-D."/>
            <person name="Li C.-Y."/>
            <person name="Huang L."/>
            <person name="Wang Z.-W."/>
            <person name="Zhao X."/>
            <person name="Zhong W.-Y."/>
            <person name="Peng D.-H."/>
            <person name="Ahmad S."/>
            <person name="Lan S."/>
            <person name="Zhang J.-S."/>
            <person name="Tsai W.-C."/>
            <person name="Van De Peer Y."/>
            <person name="Liu Z.-J."/>
        </authorList>
    </citation>
    <scope>NUCLEOTIDE SEQUENCE</scope>
    <source>
        <strain evidence="2">SCP</strain>
        <tissue evidence="2">Leaves</tissue>
    </source>
</reference>
<name>A0AAV9A465_ACOGR</name>
<gene>
    <name evidence="2" type="ORF">QJS04_geneDACA005455</name>
</gene>
<keyword evidence="3" id="KW-1185">Reference proteome</keyword>
<evidence type="ECO:0000313" key="3">
    <source>
        <dbReference type="Proteomes" id="UP001179952"/>
    </source>
</evidence>
<dbReference type="InterPro" id="IPR025525">
    <property type="entry name" value="hAT-like_transposase_RNase-H"/>
</dbReference>
<sequence length="58" mass="6783">MAIAAVLDPRYKMMLIEFCFSKIYFTSKARVQIDIVHHSLHVLYKDYASKDLASSRYP</sequence>
<feature type="domain" description="hAT-like transposase RNase-H fold" evidence="1">
    <location>
        <begin position="1"/>
        <end position="47"/>
    </location>
</feature>
<reference evidence="2" key="1">
    <citation type="journal article" date="2023" name="Nat. Commun.">
        <title>Diploid and tetraploid genomes of Acorus and the evolution of monocots.</title>
        <authorList>
            <person name="Ma L."/>
            <person name="Liu K.W."/>
            <person name="Li Z."/>
            <person name="Hsiao Y.Y."/>
            <person name="Qi Y."/>
            <person name="Fu T."/>
            <person name="Tang G.D."/>
            <person name="Zhang D."/>
            <person name="Sun W.H."/>
            <person name="Liu D.K."/>
            <person name="Li Y."/>
            <person name="Chen G.Z."/>
            <person name="Liu X.D."/>
            <person name="Liao X.Y."/>
            <person name="Jiang Y.T."/>
            <person name="Yu X."/>
            <person name="Hao Y."/>
            <person name="Huang J."/>
            <person name="Zhao X.W."/>
            <person name="Ke S."/>
            <person name="Chen Y.Y."/>
            <person name="Wu W.L."/>
            <person name="Hsu J.L."/>
            <person name="Lin Y.F."/>
            <person name="Huang M.D."/>
            <person name="Li C.Y."/>
            <person name="Huang L."/>
            <person name="Wang Z.W."/>
            <person name="Zhao X."/>
            <person name="Zhong W.Y."/>
            <person name="Peng D.H."/>
            <person name="Ahmad S."/>
            <person name="Lan S."/>
            <person name="Zhang J.S."/>
            <person name="Tsai W.C."/>
            <person name="Van de Peer Y."/>
            <person name="Liu Z.J."/>
        </authorList>
    </citation>
    <scope>NUCLEOTIDE SEQUENCE</scope>
    <source>
        <strain evidence="2">SCP</strain>
    </source>
</reference>
<dbReference type="Proteomes" id="UP001179952">
    <property type="component" value="Unassembled WGS sequence"/>
</dbReference>
<dbReference type="GO" id="GO:0003677">
    <property type="term" value="F:DNA binding"/>
    <property type="evidence" value="ECO:0007669"/>
    <property type="project" value="InterPro"/>
</dbReference>
<comment type="caution">
    <text evidence="2">The sequence shown here is derived from an EMBL/GenBank/DDBJ whole genome shotgun (WGS) entry which is preliminary data.</text>
</comment>
<proteinExistence type="predicted"/>
<dbReference type="EMBL" id="JAUJYN010000012">
    <property type="protein sequence ID" value="KAK1258987.1"/>
    <property type="molecule type" value="Genomic_DNA"/>
</dbReference>
<organism evidence="2 3">
    <name type="scientific">Acorus gramineus</name>
    <name type="common">Dwarf sweet flag</name>
    <dbReference type="NCBI Taxonomy" id="55184"/>
    <lineage>
        <taxon>Eukaryota</taxon>
        <taxon>Viridiplantae</taxon>
        <taxon>Streptophyta</taxon>
        <taxon>Embryophyta</taxon>
        <taxon>Tracheophyta</taxon>
        <taxon>Spermatophyta</taxon>
        <taxon>Magnoliopsida</taxon>
        <taxon>Liliopsida</taxon>
        <taxon>Acoraceae</taxon>
        <taxon>Acorus</taxon>
    </lineage>
</organism>
<dbReference type="AlphaFoldDB" id="A0AAV9A465"/>
<dbReference type="Pfam" id="PF14372">
    <property type="entry name" value="hAT-like_RNase-H"/>
    <property type="match status" value="1"/>
</dbReference>
<evidence type="ECO:0000259" key="1">
    <source>
        <dbReference type="Pfam" id="PF14372"/>
    </source>
</evidence>
<evidence type="ECO:0000313" key="2">
    <source>
        <dbReference type="EMBL" id="KAK1258987.1"/>
    </source>
</evidence>
<protein>
    <recommendedName>
        <fullName evidence="1">hAT-like transposase RNase-H fold domain-containing protein</fullName>
    </recommendedName>
</protein>
<accession>A0AAV9A465</accession>